<evidence type="ECO:0000256" key="2">
    <source>
        <dbReference type="ARBA" id="ARBA00022801"/>
    </source>
</evidence>
<protein>
    <submittedName>
        <fullName evidence="4">Pyochelin biosynthetic protein PchC</fullName>
    </submittedName>
</protein>
<dbReference type="AlphaFoldDB" id="A0A840PE03"/>
<dbReference type="PANTHER" id="PTHR11487:SF0">
    <property type="entry name" value="S-ACYL FATTY ACID SYNTHASE THIOESTERASE, MEDIUM CHAIN"/>
    <property type="match status" value="1"/>
</dbReference>
<organism evidence="4 5">
    <name type="scientific">Thermocatellispora tengchongensis</name>
    <dbReference type="NCBI Taxonomy" id="1073253"/>
    <lineage>
        <taxon>Bacteria</taxon>
        <taxon>Bacillati</taxon>
        <taxon>Actinomycetota</taxon>
        <taxon>Actinomycetes</taxon>
        <taxon>Streptosporangiales</taxon>
        <taxon>Streptosporangiaceae</taxon>
        <taxon>Thermocatellispora</taxon>
    </lineage>
</organism>
<dbReference type="EMBL" id="JACHGN010000008">
    <property type="protein sequence ID" value="MBB5134275.1"/>
    <property type="molecule type" value="Genomic_DNA"/>
</dbReference>
<evidence type="ECO:0000256" key="1">
    <source>
        <dbReference type="ARBA" id="ARBA00007169"/>
    </source>
</evidence>
<dbReference type="InterPro" id="IPR012223">
    <property type="entry name" value="TEII"/>
</dbReference>
<dbReference type="GO" id="GO:0016787">
    <property type="term" value="F:hydrolase activity"/>
    <property type="evidence" value="ECO:0007669"/>
    <property type="project" value="UniProtKB-KW"/>
</dbReference>
<dbReference type="InterPro" id="IPR001031">
    <property type="entry name" value="Thioesterase"/>
</dbReference>
<keyword evidence="2" id="KW-0378">Hydrolase</keyword>
<dbReference type="InterPro" id="IPR020802">
    <property type="entry name" value="TesA-like"/>
</dbReference>
<comment type="caution">
    <text evidence="4">The sequence shown here is derived from an EMBL/GenBank/DDBJ whole genome shotgun (WGS) entry which is preliminary data.</text>
</comment>
<dbReference type="PANTHER" id="PTHR11487">
    <property type="entry name" value="THIOESTERASE"/>
    <property type="match status" value="1"/>
</dbReference>
<dbReference type="SUPFAM" id="SSF53474">
    <property type="entry name" value="alpha/beta-Hydrolases"/>
    <property type="match status" value="1"/>
</dbReference>
<keyword evidence="5" id="KW-1185">Reference proteome</keyword>
<proteinExistence type="inferred from homology"/>
<dbReference type="GO" id="GO:0008610">
    <property type="term" value="P:lipid biosynthetic process"/>
    <property type="evidence" value="ECO:0007669"/>
    <property type="project" value="TreeGrafter"/>
</dbReference>
<feature type="domain" description="Thioesterase TesA-like" evidence="3">
    <location>
        <begin position="25"/>
        <end position="247"/>
    </location>
</feature>
<dbReference type="Gene3D" id="3.40.50.1820">
    <property type="entry name" value="alpha/beta hydrolase"/>
    <property type="match status" value="1"/>
</dbReference>
<comment type="similarity">
    <text evidence="1">Belongs to the thioesterase family.</text>
</comment>
<name>A0A840PE03_9ACTN</name>
<reference evidence="4 5" key="1">
    <citation type="submission" date="2020-08" db="EMBL/GenBank/DDBJ databases">
        <title>Genomic Encyclopedia of Type Strains, Phase IV (KMG-IV): sequencing the most valuable type-strain genomes for metagenomic binning, comparative biology and taxonomic classification.</title>
        <authorList>
            <person name="Goeker M."/>
        </authorList>
    </citation>
    <scope>NUCLEOTIDE SEQUENCE [LARGE SCALE GENOMIC DNA]</scope>
    <source>
        <strain evidence="4 5">DSM 45615</strain>
    </source>
</reference>
<dbReference type="RefSeq" id="WP_185051202.1">
    <property type="nucleotide sequence ID" value="NZ_BAABIX010000040.1"/>
</dbReference>
<dbReference type="InterPro" id="IPR029058">
    <property type="entry name" value="AB_hydrolase_fold"/>
</dbReference>
<dbReference type="Pfam" id="PF00975">
    <property type="entry name" value="Thioesterase"/>
    <property type="match status" value="1"/>
</dbReference>
<accession>A0A840PE03</accession>
<gene>
    <name evidence="4" type="ORF">HNP84_004007</name>
</gene>
<evidence type="ECO:0000313" key="4">
    <source>
        <dbReference type="EMBL" id="MBB5134275.1"/>
    </source>
</evidence>
<dbReference type="Proteomes" id="UP000578449">
    <property type="component" value="Unassembled WGS sequence"/>
</dbReference>
<dbReference type="SMART" id="SM00824">
    <property type="entry name" value="PKS_TE"/>
    <property type="match status" value="1"/>
</dbReference>
<evidence type="ECO:0000313" key="5">
    <source>
        <dbReference type="Proteomes" id="UP000578449"/>
    </source>
</evidence>
<evidence type="ECO:0000259" key="3">
    <source>
        <dbReference type="SMART" id="SM00824"/>
    </source>
</evidence>
<sequence length="250" mass="27156">MPTTPQAQRWLRTFQPRPDAPVRLVCLPHAGGTAAFYRTWGSRMPPSIEVSAVQYPGRLDRFGEPVPERMADLVAGIAAVLTGLRAEAVVLFGHSMGAYTAYEVARVLERTEIVPLRHLVVSGLPDPDRHTPGDVHTGDDDAVVAELRRLGGTDAELLDDPEIRDLLLPAVRGDYRIIETYRHRPGPPLSCPITVFVGDADPEVTPEQAKGWGALTTGGCEVVVFPGDHFYLAGREAEVTEALAARIGPR</sequence>